<sequence>MPLLFHSGVTRCGFSKPTPQTAVTRGWSSSMETVTIPVISILEIASDDREESYDALGKTSYEESREASDDEAWKVVLPFSNWSNEITARSSLIS</sequence>
<name>A0A368FPH8_ANCCA</name>
<organism evidence="1 2">
    <name type="scientific">Ancylostoma caninum</name>
    <name type="common">Dog hookworm</name>
    <dbReference type="NCBI Taxonomy" id="29170"/>
    <lineage>
        <taxon>Eukaryota</taxon>
        <taxon>Metazoa</taxon>
        <taxon>Ecdysozoa</taxon>
        <taxon>Nematoda</taxon>
        <taxon>Chromadorea</taxon>
        <taxon>Rhabditida</taxon>
        <taxon>Rhabditina</taxon>
        <taxon>Rhabditomorpha</taxon>
        <taxon>Strongyloidea</taxon>
        <taxon>Ancylostomatidae</taxon>
        <taxon>Ancylostomatinae</taxon>
        <taxon>Ancylostoma</taxon>
    </lineage>
</organism>
<protein>
    <submittedName>
        <fullName evidence="1">Uncharacterized protein</fullName>
    </submittedName>
</protein>
<evidence type="ECO:0000313" key="1">
    <source>
        <dbReference type="EMBL" id="RCN34134.1"/>
    </source>
</evidence>
<dbReference type="AlphaFoldDB" id="A0A368FPH8"/>
<keyword evidence="2" id="KW-1185">Reference proteome</keyword>
<reference evidence="1 2" key="1">
    <citation type="submission" date="2014-10" db="EMBL/GenBank/DDBJ databases">
        <title>Draft genome of the hookworm Ancylostoma caninum.</title>
        <authorList>
            <person name="Mitreva M."/>
        </authorList>
    </citation>
    <scope>NUCLEOTIDE SEQUENCE [LARGE SCALE GENOMIC DNA]</scope>
    <source>
        <strain evidence="1 2">Baltimore</strain>
    </source>
</reference>
<evidence type="ECO:0000313" key="2">
    <source>
        <dbReference type="Proteomes" id="UP000252519"/>
    </source>
</evidence>
<accession>A0A368FPH8</accession>
<dbReference type="Proteomes" id="UP000252519">
    <property type="component" value="Unassembled WGS sequence"/>
</dbReference>
<comment type="caution">
    <text evidence="1">The sequence shown here is derived from an EMBL/GenBank/DDBJ whole genome shotgun (WGS) entry which is preliminary data.</text>
</comment>
<dbReference type="EMBL" id="JOJR01000820">
    <property type="protein sequence ID" value="RCN34134.1"/>
    <property type="molecule type" value="Genomic_DNA"/>
</dbReference>
<gene>
    <name evidence="1" type="ORF">ANCCAN_20025</name>
</gene>
<proteinExistence type="predicted"/>